<dbReference type="RefSeq" id="WP_265618558.1">
    <property type="nucleotide sequence ID" value="NZ_JAPFRD010000012.1"/>
</dbReference>
<evidence type="ECO:0000256" key="4">
    <source>
        <dbReference type="ARBA" id="ARBA00022741"/>
    </source>
</evidence>
<evidence type="ECO:0000313" key="13">
    <source>
        <dbReference type="Proteomes" id="UP001142810"/>
    </source>
</evidence>
<accession>A0ABT3PAZ5</accession>
<keyword evidence="13" id="KW-1185">Reference proteome</keyword>
<feature type="domain" description="Protein kinase" evidence="11">
    <location>
        <begin position="33"/>
        <end position="264"/>
    </location>
</feature>
<evidence type="ECO:0000256" key="10">
    <source>
        <dbReference type="SAM" id="Phobius"/>
    </source>
</evidence>
<dbReference type="SMART" id="SM00220">
    <property type="entry name" value="S_TKc"/>
    <property type="match status" value="1"/>
</dbReference>
<dbReference type="Gene3D" id="1.25.40.10">
    <property type="entry name" value="Tetratricopeptide repeat domain"/>
    <property type="match status" value="3"/>
</dbReference>
<keyword evidence="10" id="KW-0472">Membrane</keyword>
<dbReference type="GO" id="GO:0016301">
    <property type="term" value="F:kinase activity"/>
    <property type="evidence" value="ECO:0007669"/>
    <property type="project" value="UniProtKB-KW"/>
</dbReference>
<keyword evidence="5 12" id="KW-0418">Kinase</keyword>
<dbReference type="PANTHER" id="PTHR43895">
    <property type="entry name" value="CALCIUM/CALMODULIN-DEPENDENT PROTEIN KINASE KINASE-RELATED"/>
    <property type="match status" value="1"/>
</dbReference>
<keyword evidence="10" id="KW-0812">Transmembrane</keyword>
<dbReference type="PANTHER" id="PTHR43895:SF32">
    <property type="entry name" value="SERINE_THREONINE-PROTEIN KINASE CHK1"/>
    <property type="match status" value="1"/>
</dbReference>
<dbReference type="CDD" id="cd14014">
    <property type="entry name" value="STKc_PknB_like"/>
    <property type="match status" value="1"/>
</dbReference>
<sequence length="1034" mass="116345">MTESHDSASPGSLDTQKLNSAQLSPDSVLAGRFTIRKKLGSGAQAAVYHAFDELLQVDVALKVVEGVTTHSDQLQTIRNEVVVARRLNHPNIIRVHDVFADDQHVFFTMAYVPGEPLFHRLQRPVSKSDYLIWANQLLDAVHTCQQADVLHGDIKPDNILIDAEGKLILIDFGIGQHGELSEQTSGHQQYSAPEVLHGGKSSTLADTYSVGKVLQEILDRVAPRKFSLLDNLFKYRQRLFLRNLTHPVPIKRPEVSTALAHLNTRNYPRVMPRPVLVLSAIALIAVVMIGFRLFPSSPPPFVPTQLNLIVHHQNDIPVLGTINRLLRFSLSQHPQINVLETETTQPLIANLSLNPIDNASDRVELATPLDANLIITLTAASTGNETFLLEATGYLMPANKTLFSVNTGLHTNEVQNNLASFSTLILDAIDNHTNSDLVVPDINFLTAKTGGINTTDISQAEFIKAMQYHAPDAPEGWLAGANLAWVEGRIGEANQQLEKLASLPNLDEYWLLQGNFLKAQINNDLKLAQQTIARLTKLYPENARLLAMRAQTHVWADNIDAALKDYRHALSVTPKNAQLWFELARQQIINGDIEEAIDEALTRSLVLYRQQENEVGESLVLNAFGVAHLRQANYTVAQRYFNEALALRTAAKHPSERATTLANIANVAAIRGDYTLAETSLNEALQLLDKLGDKTKQAHVLDTLGFLFEEQGRYREALAYYKRGLDMRVQSKNGSKQAESMSNVAYMHFLMGDFSLADIYWQQAKTHFEREGDQTHLIRTVQNLAQLSLVKGDKLAASRSLSAVEAQLLPQQTQEHMYNQLLFSFLNFAEGNLSVATQNISRALELATDMGDTRALSEVKLWQAEVCVYIADWQCVQELIIELSELINDVMKEQQAVLAWLQRVVDIETQGARSLAKMPEALPVAPDTIPVLTELKILLDLQYRLQLSPTSLYMKRINKLVKPAYYQAYMQWLFLHDENEQLKLQVETHPDYWRNHLYYRNLDEAKSQALTEKWLSSLDETQARQYQRTYLERL</sequence>
<keyword evidence="3" id="KW-0808">Transferase</keyword>
<comment type="catalytic activity">
    <reaction evidence="8">
        <text>L-seryl-[protein] + ATP = O-phospho-L-seryl-[protein] + ADP + H(+)</text>
        <dbReference type="Rhea" id="RHEA:17989"/>
        <dbReference type="Rhea" id="RHEA-COMP:9863"/>
        <dbReference type="Rhea" id="RHEA-COMP:11604"/>
        <dbReference type="ChEBI" id="CHEBI:15378"/>
        <dbReference type="ChEBI" id="CHEBI:29999"/>
        <dbReference type="ChEBI" id="CHEBI:30616"/>
        <dbReference type="ChEBI" id="CHEBI:83421"/>
        <dbReference type="ChEBI" id="CHEBI:456216"/>
        <dbReference type="EC" id="2.7.11.1"/>
    </reaction>
</comment>
<proteinExistence type="predicted"/>
<comment type="catalytic activity">
    <reaction evidence="7">
        <text>L-threonyl-[protein] + ATP = O-phospho-L-threonyl-[protein] + ADP + H(+)</text>
        <dbReference type="Rhea" id="RHEA:46608"/>
        <dbReference type="Rhea" id="RHEA-COMP:11060"/>
        <dbReference type="Rhea" id="RHEA-COMP:11605"/>
        <dbReference type="ChEBI" id="CHEBI:15378"/>
        <dbReference type="ChEBI" id="CHEBI:30013"/>
        <dbReference type="ChEBI" id="CHEBI:30616"/>
        <dbReference type="ChEBI" id="CHEBI:61977"/>
        <dbReference type="ChEBI" id="CHEBI:456216"/>
        <dbReference type="EC" id="2.7.11.1"/>
    </reaction>
</comment>
<evidence type="ECO:0000256" key="8">
    <source>
        <dbReference type="ARBA" id="ARBA00048679"/>
    </source>
</evidence>
<dbReference type="InterPro" id="IPR008271">
    <property type="entry name" value="Ser/Thr_kinase_AS"/>
</dbReference>
<dbReference type="InterPro" id="IPR011009">
    <property type="entry name" value="Kinase-like_dom_sf"/>
</dbReference>
<keyword evidence="9" id="KW-0802">TPR repeat</keyword>
<feature type="repeat" description="TPR" evidence="9">
    <location>
        <begin position="543"/>
        <end position="576"/>
    </location>
</feature>
<dbReference type="SUPFAM" id="SSF48452">
    <property type="entry name" value="TPR-like"/>
    <property type="match status" value="2"/>
</dbReference>
<dbReference type="PROSITE" id="PS50011">
    <property type="entry name" value="PROTEIN_KINASE_DOM"/>
    <property type="match status" value="1"/>
</dbReference>
<feature type="repeat" description="TPR" evidence="9">
    <location>
        <begin position="698"/>
        <end position="731"/>
    </location>
</feature>
<evidence type="ECO:0000256" key="5">
    <source>
        <dbReference type="ARBA" id="ARBA00022777"/>
    </source>
</evidence>
<dbReference type="SUPFAM" id="SSF56112">
    <property type="entry name" value="Protein kinase-like (PK-like)"/>
    <property type="match status" value="1"/>
</dbReference>
<dbReference type="Proteomes" id="UP001142810">
    <property type="component" value="Unassembled WGS sequence"/>
</dbReference>
<dbReference type="InterPro" id="IPR011990">
    <property type="entry name" value="TPR-like_helical_dom_sf"/>
</dbReference>
<dbReference type="InterPro" id="IPR019734">
    <property type="entry name" value="TPR_rpt"/>
</dbReference>
<dbReference type="EMBL" id="JAPFRD010000012">
    <property type="protein sequence ID" value="MCW8109710.1"/>
    <property type="molecule type" value="Genomic_DNA"/>
</dbReference>
<dbReference type="PROSITE" id="PS50005">
    <property type="entry name" value="TPR"/>
    <property type="match status" value="2"/>
</dbReference>
<evidence type="ECO:0000256" key="3">
    <source>
        <dbReference type="ARBA" id="ARBA00022679"/>
    </source>
</evidence>
<evidence type="ECO:0000256" key="6">
    <source>
        <dbReference type="ARBA" id="ARBA00022840"/>
    </source>
</evidence>
<dbReference type="Pfam" id="PF13431">
    <property type="entry name" value="TPR_17"/>
    <property type="match status" value="1"/>
</dbReference>
<dbReference type="SMART" id="SM00028">
    <property type="entry name" value="TPR"/>
    <property type="match status" value="6"/>
</dbReference>
<gene>
    <name evidence="12" type="ORF">OPS25_14465</name>
</gene>
<name>A0ABT3PAZ5_9ALTE</name>
<keyword evidence="4" id="KW-0547">Nucleotide-binding</keyword>
<evidence type="ECO:0000313" key="12">
    <source>
        <dbReference type="EMBL" id="MCW8109710.1"/>
    </source>
</evidence>
<organism evidence="12 13">
    <name type="scientific">Alteromonas aquimaris</name>
    <dbReference type="NCBI Taxonomy" id="2998417"/>
    <lineage>
        <taxon>Bacteria</taxon>
        <taxon>Pseudomonadati</taxon>
        <taxon>Pseudomonadota</taxon>
        <taxon>Gammaproteobacteria</taxon>
        <taxon>Alteromonadales</taxon>
        <taxon>Alteromonadaceae</taxon>
        <taxon>Alteromonas/Salinimonas group</taxon>
        <taxon>Alteromonas</taxon>
    </lineage>
</organism>
<dbReference type="PROSITE" id="PS00108">
    <property type="entry name" value="PROTEIN_KINASE_ST"/>
    <property type="match status" value="1"/>
</dbReference>
<dbReference type="InterPro" id="IPR000719">
    <property type="entry name" value="Prot_kinase_dom"/>
</dbReference>
<dbReference type="Pfam" id="PF00069">
    <property type="entry name" value="Pkinase"/>
    <property type="match status" value="1"/>
</dbReference>
<keyword evidence="10" id="KW-1133">Transmembrane helix</keyword>
<evidence type="ECO:0000259" key="11">
    <source>
        <dbReference type="PROSITE" id="PS50011"/>
    </source>
</evidence>
<evidence type="ECO:0000256" key="1">
    <source>
        <dbReference type="ARBA" id="ARBA00012513"/>
    </source>
</evidence>
<comment type="caution">
    <text evidence="12">The sequence shown here is derived from an EMBL/GenBank/DDBJ whole genome shotgun (WGS) entry which is preliminary data.</text>
</comment>
<reference evidence="12" key="1">
    <citation type="submission" date="2022-11" db="EMBL/GenBank/DDBJ databases">
        <title>Alteromonas sp. nov., isolated from sea water of the Qingdao.</title>
        <authorList>
            <person name="Wang Q."/>
        </authorList>
    </citation>
    <scope>NUCLEOTIDE SEQUENCE</scope>
    <source>
        <strain evidence="12">ASW11-7</strain>
    </source>
</reference>
<evidence type="ECO:0000256" key="2">
    <source>
        <dbReference type="ARBA" id="ARBA00022527"/>
    </source>
</evidence>
<dbReference type="Gene3D" id="1.10.510.10">
    <property type="entry name" value="Transferase(Phosphotransferase) domain 1"/>
    <property type="match status" value="1"/>
</dbReference>
<feature type="transmembrane region" description="Helical" evidence="10">
    <location>
        <begin position="275"/>
        <end position="294"/>
    </location>
</feature>
<dbReference type="Pfam" id="PF13424">
    <property type="entry name" value="TPR_12"/>
    <property type="match status" value="1"/>
</dbReference>
<keyword evidence="2" id="KW-0723">Serine/threonine-protein kinase</keyword>
<keyword evidence="6" id="KW-0067">ATP-binding</keyword>
<evidence type="ECO:0000256" key="9">
    <source>
        <dbReference type="PROSITE-ProRule" id="PRU00339"/>
    </source>
</evidence>
<evidence type="ECO:0000256" key="7">
    <source>
        <dbReference type="ARBA" id="ARBA00047899"/>
    </source>
</evidence>
<protein>
    <recommendedName>
        <fullName evidence="1">non-specific serine/threonine protein kinase</fullName>
        <ecNumber evidence="1">2.7.11.1</ecNumber>
    </recommendedName>
</protein>
<dbReference type="EC" id="2.7.11.1" evidence="1"/>